<organism evidence="1 2">
    <name type="scientific">Pantoea ananas</name>
    <name type="common">Erwinia uredovora</name>
    <dbReference type="NCBI Taxonomy" id="553"/>
    <lineage>
        <taxon>Bacteria</taxon>
        <taxon>Pseudomonadati</taxon>
        <taxon>Pseudomonadota</taxon>
        <taxon>Gammaproteobacteria</taxon>
        <taxon>Enterobacterales</taxon>
        <taxon>Erwiniaceae</taxon>
        <taxon>Pantoea</taxon>
    </lineage>
</organism>
<dbReference type="RefSeq" id="WP_155301424.1">
    <property type="nucleotide sequence ID" value="NZ_JANFVX010000025.1"/>
</dbReference>
<proteinExistence type="predicted"/>
<evidence type="ECO:0000313" key="1">
    <source>
        <dbReference type="EMBL" id="MCW0346227.1"/>
    </source>
</evidence>
<gene>
    <name evidence="1" type="ORF">NB703_004320</name>
</gene>
<evidence type="ECO:0000313" key="2">
    <source>
        <dbReference type="Proteomes" id="UP001208888"/>
    </source>
</evidence>
<comment type="caution">
    <text evidence="1">The sequence shown here is derived from an EMBL/GenBank/DDBJ whole genome shotgun (WGS) entry which is preliminary data.</text>
</comment>
<sequence>MAKLRKPFFLALAMTGVSVRRDMMLLVEQTESVIAHTLSEIEGDRNVIVEQVSDCAEDGSEIMVDLYSYKGLSGYDEYDVKEDYGLLIEQLSRRSTFLTLFGLFEYHLEACGRLMAGMSGYSTPFDEMKNGTVEKTHRLLKHILAEEKKSKASNLEHLLIIRNLLAHNNGMILNDRRKSLVRALRRIENDKGGVSSNTLSIQLNAPFLTYVVSEFSRYYEQMESAIQSFYLNKSPPKN</sequence>
<dbReference type="AlphaFoldDB" id="A0AAJ1FRU3"/>
<accession>A0AAJ1FRU3</accession>
<reference evidence="1" key="1">
    <citation type="submission" date="2022-06" db="EMBL/GenBank/DDBJ databases">
        <title>Dynamics of rice microbiomes reveals core vertical transmitted seed endophytes.</title>
        <authorList>
            <person name="Liao K."/>
            <person name="Zhang X."/>
        </authorList>
    </citation>
    <scope>NUCLEOTIDE SEQUENCE</scope>
    <source>
        <strain evidence="1">JT1-17</strain>
    </source>
</reference>
<dbReference type="EMBL" id="JANFVX010000025">
    <property type="protein sequence ID" value="MCW0346227.1"/>
    <property type="molecule type" value="Genomic_DNA"/>
</dbReference>
<dbReference type="Proteomes" id="UP001208888">
    <property type="component" value="Unassembled WGS sequence"/>
</dbReference>
<protein>
    <submittedName>
        <fullName evidence="1">Uncharacterized protein</fullName>
    </submittedName>
</protein>
<name>A0AAJ1FRU3_PANAN</name>